<protein>
    <submittedName>
        <fullName evidence="3">Uncharacterized protein</fullName>
    </submittedName>
</protein>
<gene>
    <name evidence="3" type="ORF">A4X06_0g719</name>
</gene>
<evidence type="ECO:0000313" key="4">
    <source>
        <dbReference type="Proteomes" id="UP000077684"/>
    </source>
</evidence>
<sequence length="265" mass="28926">MNVPSSSGSGSGGGPPSAVKRPLKEEDADPAADTKRARTSAAHGRDPTTVLAMEDAAIDLLPRIDAVQSLVNLKHAYTQLNDRYDQLQQEHAAASAKWAKDYAQVQQELITATARAAALRAPLAGASTSASASSSAGPAWTPTKIADTAARIRDNTSAAIEKQMKWQPTCREGRTKWKISVLVPMPQVFKAIFNFPDTQKEFKQKKLTKQEFEAIFGSLQSKMRYGMLYLSGPTVTLKWDAEEHEFTLSGTYGLQESMWPANRGR</sequence>
<dbReference type="Proteomes" id="UP000077684">
    <property type="component" value="Unassembled WGS sequence"/>
</dbReference>
<comment type="caution">
    <text evidence="3">The sequence shown here is derived from an EMBL/GenBank/DDBJ whole genome shotgun (WGS) entry which is preliminary data.</text>
</comment>
<keyword evidence="4" id="KW-1185">Reference proteome</keyword>
<feature type="region of interest" description="Disordered" evidence="2">
    <location>
        <begin position="1"/>
        <end position="47"/>
    </location>
</feature>
<keyword evidence="1" id="KW-0175">Coiled coil</keyword>
<reference evidence="3" key="2">
    <citation type="journal article" date="2019" name="IMA Fungus">
        <title>Genome sequencing and comparison of five Tilletia species to identify candidate genes for the detection of regulated species infecting wheat.</title>
        <authorList>
            <person name="Nguyen H.D.T."/>
            <person name="Sultana T."/>
            <person name="Kesanakurti P."/>
            <person name="Hambleton S."/>
        </authorList>
    </citation>
    <scope>NUCLEOTIDE SEQUENCE</scope>
    <source>
        <strain evidence="3">DAOMC 236426</strain>
    </source>
</reference>
<name>A0A8X7T0E2_9BASI</name>
<reference evidence="3" key="1">
    <citation type="submission" date="2016-04" db="EMBL/GenBank/DDBJ databases">
        <authorList>
            <person name="Nguyen H.D."/>
            <person name="Samba Siva P."/>
            <person name="Cullis J."/>
            <person name="Levesque C.A."/>
            <person name="Hambleton S."/>
        </authorList>
    </citation>
    <scope>NUCLEOTIDE SEQUENCE</scope>
    <source>
        <strain evidence="3">DAOMC 236426</strain>
    </source>
</reference>
<dbReference type="AlphaFoldDB" id="A0A8X7T0E2"/>
<evidence type="ECO:0000256" key="2">
    <source>
        <dbReference type="SAM" id="MobiDB-lite"/>
    </source>
</evidence>
<proteinExistence type="predicted"/>
<evidence type="ECO:0000313" key="3">
    <source>
        <dbReference type="EMBL" id="KAE8254832.1"/>
    </source>
</evidence>
<feature type="coiled-coil region" evidence="1">
    <location>
        <begin position="70"/>
        <end position="97"/>
    </location>
</feature>
<organism evidence="3 4">
    <name type="scientific">Tilletia controversa</name>
    <name type="common">dwarf bunt fungus</name>
    <dbReference type="NCBI Taxonomy" id="13291"/>
    <lineage>
        <taxon>Eukaryota</taxon>
        <taxon>Fungi</taxon>
        <taxon>Dikarya</taxon>
        <taxon>Basidiomycota</taxon>
        <taxon>Ustilaginomycotina</taxon>
        <taxon>Exobasidiomycetes</taxon>
        <taxon>Tilletiales</taxon>
        <taxon>Tilletiaceae</taxon>
        <taxon>Tilletia</taxon>
    </lineage>
</organism>
<dbReference type="EMBL" id="LWDE02000039">
    <property type="protein sequence ID" value="KAE8254832.1"/>
    <property type="molecule type" value="Genomic_DNA"/>
</dbReference>
<accession>A0A8X7T0E2</accession>
<evidence type="ECO:0000256" key="1">
    <source>
        <dbReference type="SAM" id="Coils"/>
    </source>
</evidence>